<name>A0A183I0D8_9BILA</name>
<accession>A0A183I0D8</accession>
<dbReference type="AlphaFoldDB" id="A0A183I0D8"/>
<evidence type="ECO:0000313" key="2">
    <source>
        <dbReference type="Proteomes" id="UP000267606"/>
    </source>
</evidence>
<organism evidence="3">
    <name type="scientific">Onchocerca flexuosa</name>
    <dbReference type="NCBI Taxonomy" id="387005"/>
    <lineage>
        <taxon>Eukaryota</taxon>
        <taxon>Metazoa</taxon>
        <taxon>Ecdysozoa</taxon>
        <taxon>Nematoda</taxon>
        <taxon>Chromadorea</taxon>
        <taxon>Rhabditida</taxon>
        <taxon>Spirurina</taxon>
        <taxon>Spiruromorpha</taxon>
        <taxon>Filarioidea</taxon>
        <taxon>Onchocercidae</taxon>
        <taxon>Onchocerca</taxon>
    </lineage>
</organism>
<dbReference type="EMBL" id="UZAJ01040086">
    <property type="protein sequence ID" value="VDP13156.1"/>
    <property type="molecule type" value="Genomic_DNA"/>
</dbReference>
<keyword evidence="2" id="KW-1185">Reference proteome</keyword>
<dbReference type="Proteomes" id="UP000267606">
    <property type="component" value="Unassembled WGS sequence"/>
</dbReference>
<reference evidence="3" key="1">
    <citation type="submission" date="2016-06" db="UniProtKB">
        <authorList>
            <consortium name="WormBaseParasite"/>
        </authorList>
    </citation>
    <scope>IDENTIFICATION</scope>
</reference>
<reference evidence="1 2" key="2">
    <citation type="submission" date="2018-11" db="EMBL/GenBank/DDBJ databases">
        <authorList>
            <consortium name="Pathogen Informatics"/>
        </authorList>
    </citation>
    <scope>NUCLEOTIDE SEQUENCE [LARGE SCALE GENOMIC DNA]</scope>
</reference>
<evidence type="ECO:0000313" key="3">
    <source>
        <dbReference type="WBParaSite" id="OFLC_0001320101-mRNA-1"/>
    </source>
</evidence>
<protein>
    <submittedName>
        <fullName evidence="1 3">Uncharacterized protein</fullName>
    </submittedName>
</protein>
<sequence length="70" mass="8346">MPARRSLRWGAKRIRGEEGMHVYQSIFASECGFIPSLIRQEDQRYHNFSHNNNDDDDDEVYENWTFTGNH</sequence>
<evidence type="ECO:0000313" key="1">
    <source>
        <dbReference type="EMBL" id="VDP13156.1"/>
    </source>
</evidence>
<proteinExistence type="predicted"/>
<dbReference type="WBParaSite" id="OFLC_0001320101-mRNA-1">
    <property type="protein sequence ID" value="OFLC_0001320101-mRNA-1"/>
    <property type="gene ID" value="OFLC_0001320101"/>
</dbReference>
<gene>
    <name evidence="1" type="ORF">OFLC_LOCUS13200</name>
</gene>